<evidence type="ECO:0000256" key="1">
    <source>
        <dbReference type="ARBA" id="ARBA00004430"/>
    </source>
</evidence>
<dbReference type="Gene3D" id="3.80.10.10">
    <property type="entry name" value="Ribonuclease Inhibitor"/>
    <property type="match status" value="1"/>
</dbReference>
<organism evidence="2 3">
    <name type="scientific">Symbiochloris irregularis</name>
    <dbReference type="NCBI Taxonomy" id="706552"/>
    <lineage>
        <taxon>Eukaryota</taxon>
        <taxon>Viridiplantae</taxon>
        <taxon>Chlorophyta</taxon>
        <taxon>core chlorophytes</taxon>
        <taxon>Trebouxiophyceae</taxon>
        <taxon>Trebouxiales</taxon>
        <taxon>Trebouxiaceae</taxon>
        <taxon>Symbiochloris</taxon>
    </lineage>
</organism>
<keyword evidence="3" id="KW-1185">Reference proteome</keyword>
<reference evidence="2 3" key="1">
    <citation type="journal article" date="2024" name="Nat. Commun.">
        <title>Phylogenomics reveals the evolutionary origins of lichenization in chlorophyte algae.</title>
        <authorList>
            <person name="Puginier C."/>
            <person name="Libourel C."/>
            <person name="Otte J."/>
            <person name="Skaloud P."/>
            <person name="Haon M."/>
            <person name="Grisel S."/>
            <person name="Petersen M."/>
            <person name="Berrin J.G."/>
            <person name="Delaux P.M."/>
            <person name="Dal Grande F."/>
            <person name="Keller J."/>
        </authorList>
    </citation>
    <scope>NUCLEOTIDE SEQUENCE [LARGE SCALE GENOMIC DNA]</scope>
    <source>
        <strain evidence="2 3">SAG 2036</strain>
    </source>
</reference>
<dbReference type="InterPro" id="IPR032675">
    <property type="entry name" value="LRR_dom_sf"/>
</dbReference>
<proteinExistence type="predicted"/>
<dbReference type="EMBL" id="JALJOQ010000063">
    <property type="protein sequence ID" value="KAK9803085.1"/>
    <property type="molecule type" value="Genomic_DNA"/>
</dbReference>
<dbReference type="AlphaFoldDB" id="A0AAW1P065"/>
<gene>
    <name evidence="2" type="ORF">WJX73_009586</name>
</gene>
<evidence type="ECO:0000313" key="2">
    <source>
        <dbReference type="EMBL" id="KAK9803085.1"/>
    </source>
</evidence>
<accession>A0AAW1P065</accession>
<dbReference type="Proteomes" id="UP001465755">
    <property type="component" value="Unassembled WGS sequence"/>
</dbReference>
<comment type="subcellular location">
    <subcellularLocation>
        <location evidence="1">Cytoplasm</location>
        <location evidence="1">Cytoskeleton</location>
        <location evidence="1">Cilium axoneme</location>
    </subcellularLocation>
</comment>
<protein>
    <submittedName>
        <fullName evidence="2">Uncharacterized protein</fullName>
    </submittedName>
</protein>
<name>A0AAW1P065_9CHLO</name>
<comment type="caution">
    <text evidence="2">The sequence shown here is derived from an EMBL/GenBank/DDBJ whole genome shotgun (WGS) entry which is preliminary data.</text>
</comment>
<sequence length="216" mass="23381">MQSGRRFTSSRATFANIRKNIASVAARTLLLLHYVKSLSLGRIRWTCFLHSLQQLTSLTISGPSNTLDITPLQALSQLKRLHCGPLQVQMVYSGQMENARLLLEGLCKGTASLTALLLGGPKASEPDGMEPIFARLKVLALVGTHQIWWGAPLTALQSLEALSIAGSQYGVKDLGLNRLGSLSSLRVLDVRHIPFERNFGGVSANLLAGARMPKVP</sequence>
<dbReference type="GO" id="GO:0005930">
    <property type="term" value="C:axoneme"/>
    <property type="evidence" value="ECO:0007669"/>
    <property type="project" value="UniProtKB-SubCell"/>
</dbReference>
<evidence type="ECO:0000313" key="3">
    <source>
        <dbReference type="Proteomes" id="UP001465755"/>
    </source>
</evidence>
<dbReference type="SUPFAM" id="SSF52047">
    <property type="entry name" value="RNI-like"/>
    <property type="match status" value="1"/>
</dbReference>